<keyword evidence="4 5" id="KW-0648">Protein biosynthesis</keyword>
<reference evidence="8 9" key="1">
    <citation type="journal article" date="2016" name="Nat. Commun.">
        <title>Thousands of microbial genomes shed light on interconnected biogeochemical processes in an aquifer system.</title>
        <authorList>
            <person name="Anantharaman K."/>
            <person name="Brown C.T."/>
            <person name="Hug L.A."/>
            <person name="Sharon I."/>
            <person name="Castelle C.J."/>
            <person name="Probst A.J."/>
            <person name="Thomas B.C."/>
            <person name="Singh A."/>
            <person name="Wilkins M.J."/>
            <person name="Karaoz U."/>
            <person name="Brodie E.L."/>
            <person name="Williams K.H."/>
            <person name="Hubbard S.S."/>
            <person name="Banfield J.F."/>
        </authorList>
    </citation>
    <scope>NUCLEOTIDE SEQUENCE [LARGE SCALE GENOMIC DNA]</scope>
</reference>
<dbReference type="Proteomes" id="UP000177092">
    <property type="component" value="Unassembled WGS sequence"/>
</dbReference>
<dbReference type="InterPro" id="IPR009060">
    <property type="entry name" value="UBA-like_sf"/>
</dbReference>
<evidence type="ECO:0000313" key="8">
    <source>
        <dbReference type="EMBL" id="OGG20046.1"/>
    </source>
</evidence>
<dbReference type="AlphaFoldDB" id="A0A1F6A641"/>
<protein>
    <recommendedName>
        <fullName evidence="2 5">Elongation factor Ts</fullName>
        <shortName evidence="5">EF-Ts</shortName>
    </recommendedName>
</protein>
<sequence>MISIDNIRKLRDLTSAGVMDCRRALEDAQGDMKKAEALLKKWGVENSVKKIGRETKSGLIDSYIHLGGKIGVLVELRCETDFVAKTDDFKKLVHEISLQVASMKPQSIDVLLKQEYIRDPKITIEELIKQTISILGENISLTRFERMELGEN</sequence>
<keyword evidence="5" id="KW-0963">Cytoplasm</keyword>
<dbReference type="PANTHER" id="PTHR11741:SF0">
    <property type="entry name" value="ELONGATION FACTOR TS, MITOCHONDRIAL"/>
    <property type="match status" value="1"/>
</dbReference>
<dbReference type="GO" id="GO:0003746">
    <property type="term" value="F:translation elongation factor activity"/>
    <property type="evidence" value="ECO:0007669"/>
    <property type="project" value="UniProtKB-UniRule"/>
</dbReference>
<dbReference type="Gene3D" id="3.30.479.20">
    <property type="entry name" value="Elongation factor Ts, dimerisation domain"/>
    <property type="match status" value="1"/>
</dbReference>
<dbReference type="InterPro" id="IPR001816">
    <property type="entry name" value="Transl_elong_EFTs/EF1B"/>
</dbReference>
<accession>A0A1F6A641</accession>
<keyword evidence="3 5" id="KW-0251">Elongation factor</keyword>
<evidence type="ECO:0000256" key="6">
    <source>
        <dbReference type="SAM" id="Coils"/>
    </source>
</evidence>
<dbReference type="NCBIfam" id="TIGR00116">
    <property type="entry name" value="tsf"/>
    <property type="match status" value="1"/>
</dbReference>
<evidence type="ECO:0000256" key="1">
    <source>
        <dbReference type="ARBA" id="ARBA00005532"/>
    </source>
</evidence>
<dbReference type="STRING" id="1798384.A3D03_03290"/>
<feature type="coiled-coil region" evidence="6">
    <location>
        <begin position="18"/>
        <end position="45"/>
    </location>
</feature>
<dbReference type="Pfam" id="PF00889">
    <property type="entry name" value="EF_TS"/>
    <property type="match status" value="1"/>
</dbReference>
<evidence type="ECO:0000256" key="2">
    <source>
        <dbReference type="ARBA" id="ARBA00016956"/>
    </source>
</evidence>
<dbReference type="HAMAP" id="MF_00050">
    <property type="entry name" value="EF_Ts"/>
    <property type="match status" value="1"/>
</dbReference>
<name>A0A1F6A641_9BACT</name>
<dbReference type="EMBL" id="MFJN01000059">
    <property type="protein sequence ID" value="OGG20046.1"/>
    <property type="molecule type" value="Genomic_DNA"/>
</dbReference>
<comment type="function">
    <text evidence="5">Associates with the EF-Tu.GDP complex and induces the exchange of GDP to GTP. It remains bound to the aminoacyl-tRNA.EF-Tu.GTP complex up to the GTP hydrolysis stage on the ribosome.</text>
</comment>
<evidence type="ECO:0000313" key="9">
    <source>
        <dbReference type="Proteomes" id="UP000177092"/>
    </source>
</evidence>
<dbReference type="PANTHER" id="PTHR11741">
    <property type="entry name" value="ELONGATION FACTOR TS"/>
    <property type="match status" value="1"/>
</dbReference>
<evidence type="ECO:0000256" key="3">
    <source>
        <dbReference type="ARBA" id="ARBA00022768"/>
    </source>
</evidence>
<proteinExistence type="inferred from homology"/>
<comment type="subcellular location">
    <subcellularLocation>
        <location evidence="5">Cytoplasm</location>
    </subcellularLocation>
</comment>
<gene>
    <name evidence="5" type="primary">tsf</name>
    <name evidence="8" type="ORF">A3D03_03290</name>
</gene>
<organism evidence="8 9">
    <name type="scientific">Candidatus Gottesmanbacteria bacterium RIFCSPHIGHO2_02_FULL_40_13</name>
    <dbReference type="NCBI Taxonomy" id="1798384"/>
    <lineage>
        <taxon>Bacteria</taxon>
        <taxon>Candidatus Gottesmaniibacteriota</taxon>
    </lineage>
</organism>
<dbReference type="SUPFAM" id="SSF54713">
    <property type="entry name" value="Elongation factor Ts (EF-Ts), dimerisation domain"/>
    <property type="match status" value="1"/>
</dbReference>
<evidence type="ECO:0000259" key="7">
    <source>
        <dbReference type="Pfam" id="PF00889"/>
    </source>
</evidence>
<comment type="caution">
    <text evidence="8">The sequence shown here is derived from an EMBL/GenBank/DDBJ whole genome shotgun (WGS) entry which is preliminary data.</text>
</comment>
<keyword evidence="6" id="KW-0175">Coiled coil</keyword>
<dbReference type="FunFam" id="1.10.8.10:FF:000001">
    <property type="entry name" value="Elongation factor Ts"/>
    <property type="match status" value="1"/>
</dbReference>
<evidence type="ECO:0000256" key="4">
    <source>
        <dbReference type="ARBA" id="ARBA00022917"/>
    </source>
</evidence>
<feature type="region of interest" description="Involved in Mg(2+) ion dislocation from EF-Tu" evidence="5">
    <location>
        <begin position="80"/>
        <end position="83"/>
    </location>
</feature>
<dbReference type="CDD" id="cd14275">
    <property type="entry name" value="UBA_EF-Ts"/>
    <property type="match status" value="1"/>
</dbReference>
<comment type="similarity">
    <text evidence="1 5">Belongs to the EF-Ts family.</text>
</comment>
<dbReference type="SUPFAM" id="SSF46934">
    <property type="entry name" value="UBA-like"/>
    <property type="match status" value="1"/>
</dbReference>
<dbReference type="GO" id="GO:0005737">
    <property type="term" value="C:cytoplasm"/>
    <property type="evidence" value="ECO:0007669"/>
    <property type="project" value="UniProtKB-SubCell"/>
</dbReference>
<evidence type="ECO:0000256" key="5">
    <source>
        <dbReference type="HAMAP-Rule" id="MF_00050"/>
    </source>
</evidence>
<dbReference type="InterPro" id="IPR014039">
    <property type="entry name" value="Transl_elong_EFTs/EF1B_dimer"/>
</dbReference>
<feature type="domain" description="Translation elongation factor EFTs/EF1B dimerisation" evidence="7">
    <location>
        <begin position="71"/>
        <end position="149"/>
    </location>
</feature>
<dbReference type="Gene3D" id="1.10.8.10">
    <property type="entry name" value="DNA helicase RuvA subunit, C-terminal domain"/>
    <property type="match status" value="1"/>
</dbReference>
<dbReference type="InterPro" id="IPR036402">
    <property type="entry name" value="EF-Ts_dimer_sf"/>
</dbReference>